<accession>A0A5B9QMG2</accession>
<dbReference type="InterPro" id="IPR011990">
    <property type="entry name" value="TPR-like_helical_dom_sf"/>
</dbReference>
<feature type="region of interest" description="Disordered" evidence="1">
    <location>
        <begin position="32"/>
        <end position="61"/>
    </location>
</feature>
<dbReference type="OrthoDB" id="304072at2"/>
<dbReference type="AlphaFoldDB" id="A0A5B9QMG2"/>
<gene>
    <name evidence="2" type="ORF">UC8_12200</name>
</gene>
<dbReference type="RefSeq" id="WP_068138548.1">
    <property type="nucleotide sequence ID" value="NZ_CP042914.1"/>
</dbReference>
<reference evidence="2 3" key="1">
    <citation type="submission" date="2019-08" db="EMBL/GenBank/DDBJ databases">
        <title>Deep-cultivation of Planctomycetes and their phenomic and genomic characterization uncovers novel biology.</title>
        <authorList>
            <person name="Wiegand S."/>
            <person name="Jogler M."/>
            <person name="Boedeker C."/>
            <person name="Pinto D."/>
            <person name="Vollmers J."/>
            <person name="Rivas-Marin E."/>
            <person name="Kohn T."/>
            <person name="Peeters S.H."/>
            <person name="Heuer A."/>
            <person name="Rast P."/>
            <person name="Oberbeckmann S."/>
            <person name="Bunk B."/>
            <person name="Jeske O."/>
            <person name="Meyerdierks A."/>
            <person name="Storesund J.E."/>
            <person name="Kallscheuer N."/>
            <person name="Luecker S."/>
            <person name="Lage O.M."/>
            <person name="Pohl T."/>
            <person name="Merkel B.J."/>
            <person name="Hornburger P."/>
            <person name="Mueller R.-W."/>
            <person name="Bruemmer F."/>
            <person name="Labrenz M."/>
            <person name="Spormann A.M."/>
            <person name="Op den Camp H."/>
            <person name="Overmann J."/>
            <person name="Amann R."/>
            <person name="Jetten M.S.M."/>
            <person name="Mascher T."/>
            <person name="Medema M.H."/>
            <person name="Devos D.P."/>
            <person name="Kaster A.-K."/>
            <person name="Ovreas L."/>
            <person name="Rohde M."/>
            <person name="Galperin M.Y."/>
            <person name="Jogler C."/>
        </authorList>
    </citation>
    <scope>NUCLEOTIDE SEQUENCE [LARGE SCALE GENOMIC DNA]</scope>
    <source>
        <strain evidence="2 3">UC8</strain>
    </source>
</reference>
<evidence type="ECO:0000313" key="2">
    <source>
        <dbReference type="EMBL" id="QEG39259.1"/>
    </source>
</evidence>
<evidence type="ECO:0000256" key="1">
    <source>
        <dbReference type="SAM" id="MobiDB-lite"/>
    </source>
</evidence>
<keyword evidence="3" id="KW-1185">Reference proteome</keyword>
<evidence type="ECO:0008006" key="4">
    <source>
        <dbReference type="Google" id="ProtNLM"/>
    </source>
</evidence>
<dbReference type="KEGG" id="rul:UC8_12200"/>
<evidence type="ECO:0000313" key="3">
    <source>
        <dbReference type="Proteomes" id="UP000325286"/>
    </source>
</evidence>
<name>A0A5B9QMG2_9BACT</name>
<dbReference type="Gene3D" id="1.25.40.10">
    <property type="entry name" value="Tetratricopeptide repeat domain"/>
    <property type="match status" value="1"/>
</dbReference>
<protein>
    <recommendedName>
        <fullName evidence="4">Tetratricopeptide repeat protein</fullName>
    </recommendedName>
</protein>
<dbReference type="EMBL" id="CP042914">
    <property type="protein sequence ID" value="QEG39259.1"/>
    <property type="molecule type" value="Genomic_DNA"/>
</dbReference>
<dbReference type="SUPFAM" id="SSF48452">
    <property type="entry name" value="TPR-like"/>
    <property type="match status" value="1"/>
</dbReference>
<proteinExistence type="predicted"/>
<sequence>MNDLKQPSRRVIWFAIVAGTLIGGELSLSFSQDQQKPPVGKAEQPPAKQPPQAMPLLGGQNLFGEPVDAAAQDAAAANPNSQCVRRAKVMIERVLEIDSDIQYVQSKHATRSAEKIKLEADLQQLPKQHDALQAEAIRLINFPTREELRTRKQRLTIIQVQSRAIRERINQSELRVRTLGAELQQGEQQTKKLFNDALELQHGWGKLLSILDYLPPSDARQIEALCQRKLDQYPEAHTVRMMQGFARIHLGRLQTAKQDLQHCNQALNNAPQPLYTPFKIRCLVGIGWIEIQLGNLGPAAAQLAEARQLNSQDYEAAVCVSHLAHLRQRSDTALTLYSRATTLDSKPPAGFRMAAEMVCQSKVRPADFALKLAQHACQVDEFGDFRNQLALARAHHYAGNAEAMQSAVKHAKQQAGKEATALVAKVEAELTANR</sequence>
<dbReference type="Proteomes" id="UP000325286">
    <property type="component" value="Chromosome"/>
</dbReference>
<organism evidence="2 3">
    <name type="scientific">Roseimaritima ulvae</name>
    <dbReference type="NCBI Taxonomy" id="980254"/>
    <lineage>
        <taxon>Bacteria</taxon>
        <taxon>Pseudomonadati</taxon>
        <taxon>Planctomycetota</taxon>
        <taxon>Planctomycetia</taxon>
        <taxon>Pirellulales</taxon>
        <taxon>Pirellulaceae</taxon>
        <taxon>Roseimaritima</taxon>
    </lineage>
</organism>